<reference evidence="2 3" key="1">
    <citation type="journal article" date="2014" name="Int. J. Syst. Evol. Microbiol.">
        <title>Complete genome sequence of Corynebacterium casei LMG S-19264T (=DSM 44701T), isolated from a smear-ripened cheese.</title>
        <authorList>
            <consortium name="US DOE Joint Genome Institute (JGI-PGF)"/>
            <person name="Walter F."/>
            <person name="Albersmeier A."/>
            <person name="Kalinowski J."/>
            <person name="Ruckert C."/>
        </authorList>
    </citation>
    <scope>NUCLEOTIDE SEQUENCE [LARGE SCALE GENOMIC DNA]</scope>
    <source>
        <strain evidence="2 3">CGMCC 4.7215</strain>
    </source>
</reference>
<organism evidence="2 3">
    <name type="scientific">Halovenus rubra</name>
    <dbReference type="NCBI Taxonomy" id="869890"/>
    <lineage>
        <taxon>Archaea</taxon>
        <taxon>Methanobacteriati</taxon>
        <taxon>Methanobacteriota</taxon>
        <taxon>Stenosarchaea group</taxon>
        <taxon>Halobacteria</taxon>
        <taxon>Halobacteriales</taxon>
        <taxon>Haloarculaceae</taxon>
        <taxon>Halovenus</taxon>
    </lineage>
</organism>
<proteinExistence type="predicted"/>
<dbReference type="EMBL" id="JBHSZQ010000049">
    <property type="protein sequence ID" value="MFC7127236.1"/>
    <property type="molecule type" value="Genomic_DNA"/>
</dbReference>
<protein>
    <submittedName>
        <fullName evidence="2">Uncharacterized protein</fullName>
    </submittedName>
</protein>
<keyword evidence="1" id="KW-0812">Transmembrane</keyword>
<comment type="caution">
    <text evidence="2">The sequence shown here is derived from an EMBL/GenBank/DDBJ whole genome shotgun (WGS) entry which is preliminary data.</text>
</comment>
<evidence type="ECO:0000313" key="2">
    <source>
        <dbReference type="EMBL" id="MFC7127236.1"/>
    </source>
</evidence>
<sequence length="63" mass="6951">MVRRTTLLAGFCVGVAVLAVVDVQSVHPTLDATGDIVWTVLFWVLLFVVLALLVWQIFPTPSR</sequence>
<evidence type="ECO:0000256" key="1">
    <source>
        <dbReference type="SAM" id="Phobius"/>
    </source>
</evidence>
<dbReference type="RefSeq" id="WP_267636628.1">
    <property type="nucleotide sequence ID" value="NZ_JAODIY010000005.1"/>
</dbReference>
<gene>
    <name evidence="2" type="ORF">ACFQJ7_14620</name>
</gene>
<dbReference type="AlphaFoldDB" id="A0ABD5XC79"/>
<dbReference type="Proteomes" id="UP001596414">
    <property type="component" value="Unassembled WGS sequence"/>
</dbReference>
<feature type="transmembrane region" description="Helical" evidence="1">
    <location>
        <begin position="35"/>
        <end position="58"/>
    </location>
</feature>
<evidence type="ECO:0000313" key="3">
    <source>
        <dbReference type="Proteomes" id="UP001596414"/>
    </source>
</evidence>
<name>A0ABD5XC79_9EURY</name>
<keyword evidence="1" id="KW-1133">Transmembrane helix</keyword>
<accession>A0ABD5XC79</accession>
<keyword evidence="1" id="KW-0472">Membrane</keyword>